<reference evidence="1 2" key="1">
    <citation type="submission" date="2016-11" db="EMBL/GenBank/DDBJ databases">
        <authorList>
            <person name="Jaros S."/>
            <person name="Januszkiewicz K."/>
            <person name="Wedrychowicz H."/>
        </authorList>
    </citation>
    <scope>NUCLEOTIDE SEQUENCE [LARGE SCALE GENOMIC DNA]</scope>
    <source>
        <strain evidence="1 2">DSM 3090</strain>
    </source>
</reference>
<dbReference type="Pfam" id="PF07875">
    <property type="entry name" value="Coat_F"/>
    <property type="match status" value="1"/>
</dbReference>
<dbReference type="OrthoDB" id="1683800at2"/>
<dbReference type="RefSeq" id="WP_072900972.1">
    <property type="nucleotide sequence ID" value="NZ_FRAD01000003.1"/>
</dbReference>
<name>A0A1M6J3J7_9CLOT</name>
<accession>A0A1M6J3J7</accession>
<organism evidence="1 2">
    <name type="scientific">Hathewaya proteolytica DSM 3090</name>
    <dbReference type="NCBI Taxonomy" id="1121331"/>
    <lineage>
        <taxon>Bacteria</taxon>
        <taxon>Bacillati</taxon>
        <taxon>Bacillota</taxon>
        <taxon>Clostridia</taxon>
        <taxon>Eubacteriales</taxon>
        <taxon>Clostridiaceae</taxon>
        <taxon>Hathewaya</taxon>
    </lineage>
</organism>
<dbReference type="Proteomes" id="UP000183952">
    <property type="component" value="Unassembled WGS sequence"/>
</dbReference>
<evidence type="ECO:0000313" key="2">
    <source>
        <dbReference type="Proteomes" id="UP000183952"/>
    </source>
</evidence>
<protein>
    <submittedName>
        <fullName evidence="1">Coat F domain-containing protein</fullName>
    </submittedName>
</protein>
<keyword evidence="2" id="KW-1185">Reference proteome</keyword>
<evidence type="ECO:0000313" key="1">
    <source>
        <dbReference type="EMBL" id="SHJ41259.1"/>
    </source>
</evidence>
<dbReference type="InterPro" id="IPR012851">
    <property type="entry name" value="Spore_coat_CotF-like"/>
</dbReference>
<proteinExistence type="predicted"/>
<gene>
    <name evidence="1" type="ORF">SAMN02745248_00030</name>
</gene>
<dbReference type="EMBL" id="FRAD01000003">
    <property type="protein sequence ID" value="SHJ41259.1"/>
    <property type="molecule type" value="Genomic_DNA"/>
</dbReference>
<dbReference type="STRING" id="1121331.SAMN02745248_00030"/>
<dbReference type="AlphaFoldDB" id="A0A1M6J3J7"/>
<sequence length="82" mass="9069">MDDKVMLNDYLAGLNADLATLGSAIAQTEDETLYNKLKALRDADEVRQREVYKIAKSKGYYIPAEPATEEQISTVKSQVTTG</sequence>